<dbReference type="PANTHER" id="PTHR47025:SF7">
    <property type="entry name" value="ACYL-COA N-ACYLTRANSFERASE WITH RING_FYVE_PHD-TYPE ZINC FINGER DOMAIN-CONTAINING PROTEIN"/>
    <property type="match status" value="1"/>
</dbReference>
<dbReference type="PANTHER" id="PTHR47025">
    <property type="entry name" value="AUTOIMMUNE REGULATOR"/>
    <property type="match status" value="1"/>
</dbReference>
<reference evidence="5" key="1">
    <citation type="submission" date="2016-04" db="EMBL/GenBank/DDBJ databases">
        <title>The entire NDH complex genes in chloroplastic and nuclear genomes are deleted in Dendrobium and Phalaenopsis but existed in Apostasia.</title>
        <authorList>
            <person name="Lin C.-S."/>
            <person name="Chen J.J."/>
            <person name="Chiu C.-C."/>
            <person name="Hsiao H.C."/>
            <person name="Jin X.-H."/>
            <person name="Huang Y.-T."/>
            <person name="Kui L."/>
            <person name="Yang C.-J."/>
            <person name="Depamphilis C.W."/>
            <person name="Leebens-Mack J."/>
            <person name="Wong G.K.-S."/>
            <person name="Hu J.-M."/>
            <person name="Chang W.-J."/>
            <person name="Yang L.-H."/>
            <person name="Wang W."/>
            <person name="Shih M.-C."/>
        </authorList>
    </citation>
    <scope>NUCLEOTIDE SEQUENCE</scope>
</reference>
<proteinExistence type="evidence at transcript level"/>
<evidence type="ECO:0000256" key="2">
    <source>
        <dbReference type="ARBA" id="ARBA00023242"/>
    </source>
</evidence>
<dbReference type="GO" id="GO:0005634">
    <property type="term" value="C:nucleus"/>
    <property type="evidence" value="ECO:0007669"/>
    <property type="project" value="UniProtKB-SubCell"/>
</dbReference>
<feature type="region of interest" description="Disordered" evidence="3">
    <location>
        <begin position="1"/>
        <end position="23"/>
    </location>
</feature>
<feature type="domain" description="Tify" evidence="4">
    <location>
        <begin position="145"/>
        <end position="199"/>
    </location>
</feature>
<evidence type="ECO:0000313" key="5">
    <source>
        <dbReference type="EMBL" id="AQX44193.1"/>
    </source>
</evidence>
<dbReference type="GO" id="GO:0003682">
    <property type="term" value="F:chromatin binding"/>
    <property type="evidence" value="ECO:0007669"/>
    <property type="project" value="TreeGrafter"/>
</dbReference>
<comment type="subcellular location">
    <subcellularLocation>
        <location evidence="1">Nucleus</location>
    </subcellularLocation>
</comment>
<sequence length="247" mass="27851">MASRPPEQDQIEIPPGGEDSHTPEVNIVADAATGCSDERQVGVAEHSASALRRATDRRRSIRWMSKVNAKFEAMVKIPLRRERVEKFISLRKPGHANELHSFPLSPKETQHNGIFYSVKDLLATGFLEGLPVSYVFKKHNVEIPGIIKGDKYACGCSLCNYKREISAREFEKHAEVTPSSQASNHIVLENGMTLHGIVKHLEEVPVELLREKMEMAIGRSIDPNQYATWINDKVTYKDKMNLIPPLR</sequence>
<organism evidence="5">
    <name type="scientific">Apostasia odorata</name>
    <dbReference type="NCBI Taxonomy" id="280455"/>
    <lineage>
        <taxon>Eukaryota</taxon>
        <taxon>Viridiplantae</taxon>
        <taxon>Streptophyta</taxon>
        <taxon>Embryophyta</taxon>
        <taxon>Tracheophyta</taxon>
        <taxon>Spermatophyta</taxon>
        <taxon>Magnoliopsida</taxon>
        <taxon>Liliopsida</taxon>
        <taxon>Asparagales</taxon>
        <taxon>Orchidaceae</taxon>
        <taxon>Apostasioideae</taxon>
        <taxon>Apostasia</taxon>
    </lineage>
</organism>
<keyword evidence="2" id="KW-0539">Nucleus</keyword>
<evidence type="ECO:0000256" key="1">
    <source>
        <dbReference type="ARBA" id="ARBA00004123"/>
    </source>
</evidence>
<dbReference type="GO" id="GO:0045944">
    <property type="term" value="P:positive regulation of transcription by RNA polymerase II"/>
    <property type="evidence" value="ECO:0007669"/>
    <property type="project" value="TreeGrafter"/>
</dbReference>
<dbReference type="GO" id="GO:0000977">
    <property type="term" value="F:RNA polymerase II transcription regulatory region sequence-specific DNA binding"/>
    <property type="evidence" value="ECO:0007669"/>
    <property type="project" value="TreeGrafter"/>
</dbReference>
<protein>
    <recommendedName>
        <fullName evidence="4">Tify domain-containing protein</fullName>
    </recommendedName>
</protein>
<name>A0A1S6YFZ7_9ASPA</name>
<dbReference type="InterPro" id="IPR032308">
    <property type="entry name" value="TDBD"/>
</dbReference>
<evidence type="ECO:0000259" key="4">
    <source>
        <dbReference type="Pfam" id="PF16135"/>
    </source>
</evidence>
<accession>A0A1S6YFZ7</accession>
<dbReference type="GO" id="GO:0042393">
    <property type="term" value="F:histone binding"/>
    <property type="evidence" value="ECO:0007669"/>
    <property type="project" value="TreeGrafter"/>
</dbReference>
<dbReference type="EMBL" id="KX156923">
    <property type="protein sequence ID" value="AQX44193.1"/>
    <property type="molecule type" value="mRNA"/>
</dbReference>
<evidence type="ECO:0000256" key="3">
    <source>
        <dbReference type="SAM" id="MobiDB-lite"/>
    </source>
</evidence>
<dbReference type="Pfam" id="PF16135">
    <property type="entry name" value="TDBD"/>
    <property type="match status" value="1"/>
</dbReference>
<dbReference type="AlphaFoldDB" id="A0A1S6YFZ7"/>